<organism evidence="5 6">
    <name type="scientific">Natrinema ejinorense</name>
    <dbReference type="NCBI Taxonomy" id="373386"/>
    <lineage>
        <taxon>Archaea</taxon>
        <taxon>Methanobacteriati</taxon>
        <taxon>Methanobacteriota</taxon>
        <taxon>Stenosarchaea group</taxon>
        <taxon>Halobacteria</taxon>
        <taxon>Halobacteriales</taxon>
        <taxon>Natrialbaceae</taxon>
        <taxon>Natrinema</taxon>
    </lineage>
</organism>
<evidence type="ECO:0000256" key="1">
    <source>
        <dbReference type="ARBA" id="ARBA00022603"/>
    </source>
</evidence>
<evidence type="ECO:0000256" key="3">
    <source>
        <dbReference type="SAM" id="MobiDB-lite"/>
    </source>
</evidence>
<dbReference type="GO" id="GO:0006400">
    <property type="term" value="P:tRNA modification"/>
    <property type="evidence" value="ECO:0007669"/>
    <property type="project" value="UniProtKB-ARBA"/>
</dbReference>
<dbReference type="GO" id="GO:0008175">
    <property type="term" value="F:tRNA methyltransferase activity"/>
    <property type="evidence" value="ECO:0007669"/>
    <property type="project" value="UniProtKB-ARBA"/>
</dbReference>
<reference evidence="5 6" key="1">
    <citation type="submission" date="2017-09" db="EMBL/GenBank/DDBJ databases">
        <title>Genome sequences of Natrinema ejinorence JCM 13890T.</title>
        <authorList>
            <person name="Roh S.W."/>
            <person name="Kim Y.B."/>
            <person name="Kim J.Y."/>
        </authorList>
    </citation>
    <scope>NUCLEOTIDE SEQUENCE [LARGE SCALE GENOMIC DNA]</scope>
    <source>
        <strain evidence="5 6">JCM 13890</strain>
    </source>
</reference>
<keyword evidence="2 5" id="KW-0808">Transferase</keyword>
<dbReference type="Proteomes" id="UP000219689">
    <property type="component" value="Unassembled WGS sequence"/>
</dbReference>
<keyword evidence="6" id="KW-1185">Reference proteome</keyword>
<dbReference type="InterPro" id="IPR013216">
    <property type="entry name" value="Methyltransf_11"/>
</dbReference>
<accession>A0A2A5QRL8</accession>
<gene>
    <name evidence="5" type="ORF">CP557_02430</name>
</gene>
<dbReference type="OrthoDB" id="18536at2157"/>
<keyword evidence="1 5" id="KW-0489">Methyltransferase</keyword>
<evidence type="ECO:0000313" key="6">
    <source>
        <dbReference type="Proteomes" id="UP000219689"/>
    </source>
</evidence>
<evidence type="ECO:0000256" key="2">
    <source>
        <dbReference type="ARBA" id="ARBA00022679"/>
    </source>
</evidence>
<proteinExistence type="predicted"/>
<dbReference type="InterPro" id="IPR051422">
    <property type="entry name" value="AlkB_tRNA_MeTrf/Diox"/>
</dbReference>
<comment type="caution">
    <text evidence="5">The sequence shown here is derived from an EMBL/GenBank/DDBJ whole genome shotgun (WGS) entry which is preliminary data.</text>
</comment>
<feature type="region of interest" description="Disordered" evidence="3">
    <location>
        <begin position="1"/>
        <end position="21"/>
    </location>
</feature>
<dbReference type="EMBL" id="NXNI01000001">
    <property type="protein sequence ID" value="PCR89490.1"/>
    <property type="molecule type" value="Genomic_DNA"/>
</dbReference>
<dbReference type="RefSeq" id="WP_097378437.1">
    <property type="nucleotide sequence ID" value="NZ_NXNI01000001.1"/>
</dbReference>
<dbReference type="Gene3D" id="3.40.50.150">
    <property type="entry name" value="Vaccinia Virus protein VP39"/>
    <property type="match status" value="1"/>
</dbReference>
<dbReference type="AlphaFoldDB" id="A0A2A5QRL8"/>
<sequence length="234" mass="25308">MAEDRNRARDRTESRDEGTRRADVRDTYDRIADHFASTREYAWPEVEAFVETHASDGTGVGLDLGCGNCRHAELLAADLESVVGLDVSRGLLETGHARALERGFAVDLIQGDAAALPLATDSIDVAVYVATLHHLPTRTARTASLDELARVLSPGGRALVSAWSTAHDKFEETEGFDTTIEWTLPGGETVDRFYHIYAPDEFEAELAGSTLECCEVELSSGNCYATVTATGSNA</sequence>
<dbReference type="Pfam" id="PF08241">
    <property type="entry name" value="Methyltransf_11"/>
    <property type="match status" value="1"/>
</dbReference>
<dbReference type="PANTHER" id="PTHR13069:SF21">
    <property type="entry name" value="ALKYLATED DNA REPAIR PROTEIN ALKB HOMOLOG 8"/>
    <property type="match status" value="1"/>
</dbReference>
<dbReference type="GO" id="GO:0008757">
    <property type="term" value="F:S-adenosylmethionine-dependent methyltransferase activity"/>
    <property type="evidence" value="ECO:0007669"/>
    <property type="project" value="InterPro"/>
</dbReference>
<dbReference type="PANTHER" id="PTHR13069">
    <property type="entry name" value="ALKYLATED DNA REPAIR PROTEIN ALKB HOMOLOG 8"/>
    <property type="match status" value="1"/>
</dbReference>
<name>A0A2A5QRL8_9EURY</name>
<dbReference type="CDD" id="cd02440">
    <property type="entry name" value="AdoMet_MTases"/>
    <property type="match status" value="1"/>
</dbReference>
<feature type="domain" description="Methyltransferase type 11" evidence="4">
    <location>
        <begin position="62"/>
        <end position="159"/>
    </location>
</feature>
<evidence type="ECO:0000259" key="4">
    <source>
        <dbReference type="Pfam" id="PF08241"/>
    </source>
</evidence>
<dbReference type="GO" id="GO:0032259">
    <property type="term" value="P:methylation"/>
    <property type="evidence" value="ECO:0007669"/>
    <property type="project" value="UniProtKB-KW"/>
</dbReference>
<dbReference type="InterPro" id="IPR029063">
    <property type="entry name" value="SAM-dependent_MTases_sf"/>
</dbReference>
<dbReference type="SUPFAM" id="SSF53335">
    <property type="entry name" value="S-adenosyl-L-methionine-dependent methyltransferases"/>
    <property type="match status" value="1"/>
</dbReference>
<evidence type="ECO:0000313" key="5">
    <source>
        <dbReference type="EMBL" id="PCR89490.1"/>
    </source>
</evidence>
<protein>
    <submittedName>
        <fullName evidence="5">SAM-dependent methyltransferase</fullName>
    </submittedName>
</protein>